<keyword evidence="2" id="KW-1185">Reference proteome</keyword>
<proteinExistence type="predicted"/>
<dbReference type="RefSeq" id="WP_157461568.1">
    <property type="nucleotide sequence ID" value="NZ_WQLB01000053.1"/>
</dbReference>
<evidence type="ECO:0000313" key="2">
    <source>
        <dbReference type="Proteomes" id="UP000483286"/>
    </source>
</evidence>
<dbReference type="Proteomes" id="UP000483286">
    <property type="component" value="Unassembled WGS sequence"/>
</dbReference>
<protein>
    <submittedName>
        <fullName evidence="1">Uncharacterized protein</fullName>
    </submittedName>
</protein>
<organism evidence="1 2">
    <name type="scientific">Deinococcus arboris</name>
    <dbReference type="NCBI Taxonomy" id="2682977"/>
    <lineage>
        <taxon>Bacteria</taxon>
        <taxon>Thermotogati</taxon>
        <taxon>Deinococcota</taxon>
        <taxon>Deinococci</taxon>
        <taxon>Deinococcales</taxon>
        <taxon>Deinococcaceae</taxon>
        <taxon>Deinococcus</taxon>
    </lineage>
</organism>
<name>A0A7C9HUD6_9DEIO</name>
<dbReference type="EMBL" id="WQLB01000053">
    <property type="protein sequence ID" value="MVN89309.1"/>
    <property type="molecule type" value="Genomic_DNA"/>
</dbReference>
<comment type="caution">
    <text evidence="1">The sequence shown here is derived from an EMBL/GenBank/DDBJ whole genome shotgun (WGS) entry which is preliminary data.</text>
</comment>
<evidence type="ECO:0000313" key="1">
    <source>
        <dbReference type="EMBL" id="MVN89309.1"/>
    </source>
</evidence>
<reference evidence="1 2" key="1">
    <citation type="submission" date="2019-12" db="EMBL/GenBank/DDBJ databases">
        <title>Deinococcus sp. HMF7620 Genome sequencing and assembly.</title>
        <authorList>
            <person name="Kang H."/>
            <person name="Kim H."/>
            <person name="Joh K."/>
        </authorList>
    </citation>
    <scope>NUCLEOTIDE SEQUENCE [LARGE SCALE GENOMIC DNA]</scope>
    <source>
        <strain evidence="1 2">HMF7620</strain>
    </source>
</reference>
<sequence>MSPTDRFVREATRGLWGQRRRDALTELRGAVEDKVYRYRLCGLDQTQAEQAALRDLGSPHAIARDLSRVHTAPLALRATLALGIAGLLSFQAVAVVPGVQAILDPRMQPACTLDELYVRLVPGATPATAQRLLTTPAGQQQLQTSVLGRLAPEHAEYLRRQLSQPGGMAAAVATCRELTPAYAANLLKLDDVYQALRAAGVTVTPLHGAGLVQLSFPGEEPRQTVNLEHSLQTIGGVQYVAGSGLLNILKSSVTARITLTGLRNPTLTIGPATLRLGTEDHPVLTTDLLSYVMLDWLSPQLPKLPGTMTPAISGTLGTLTPDPAGHHVRVNAPDGALYATLSNAAVLGQSGQSQTAVRAYSLALGAVTGGLLPAPLAEGREVGFARLVSTLPELFAATKKNERALLVYRLSGTDLRQLTYTPVPAAQLRPNTAP</sequence>
<gene>
    <name evidence="1" type="ORF">GO986_21470</name>
</gene>
<dbReference type="AlphaFoldDB" id="A0A7C9HUD6"/>
<accession>A0A7C9HUD6</accession>